<gene>
    <name evidence="6" type="ORF">SacxiDRAFT_2524</name>
</gene>
<comment type="subcellular location">
    <subcellularLocation>
        <location evidence="1">Cytoplasm</location>
    </subcellularLocation>
</comment>
<evidence type="ECO:0000256" key="2">
    <source>
        <dbReference type="ARBA" id="ARBA00006411"/>
    </source>
</evidence>
<dbReference type="HOGENOM" id="CLU_088487_0_1_11"/>
<proteinExistence type="inferred from homology"/>
<name>I0V3P3_9PSEU</name>
<evidence type="ECO:0000313" key="7">
    <source>
        <dbReference type="Proteomes" id="UP000004691"/>
    </source>
</evidence>
<evidence type="ECO:0000256" key="3">
    <source>
        <dbReference type="ARBA" id="ARBA00022490"/>
    </source>
</evidence>
<comment type="similarity">
    <text evidence="2">Belongs to the EspG family.</text>
</comment>
<evidence type="ECO:0008006" key="8">
    <source>
        <dbReference type="Google" id="ProtNLM"/>
    </source>
</evidence>
<protein>
    <recommendedName>
        <fullName evidence="8">EspG family</fullName>
    </recommendedName>
</protein>
<dbReference type="Pfam" id="PF14011">
    <property type="entry name" value="ESX-1_EspG"/>
    <property type="match status" value="1"/>
</dbReference>
<organism evidence="6 7">
    <name type="scientific">Saccharomonospora xinjiangensis XJ-54</name>
    <dbReference type="NCBI Taxonomy" id="882086"/>
    <lineage>
        <taxon>Bacteria</taxon>
        <taxon>Bacillati</taxon>
        <taxon>Actinomycetota</taxon>
        <taxon>Actinomycetes</taxon>
        <taxon>Pseudonocardiales</taxon>
        <taxon>Pseudonocardiaceae</taxon>
        <taxon>Saccharomonospora</taxon>
    </lineage>
</organism>
<feature type="region of interest" description="Disordered" evidence="5">
    <location>
        <begin position="156"/>
        <end position="176"/>
    </location>
</feature>
<accession>I0V3P3</accession>
<keyword evidence="7" id="KW-1185">Reference proteome</keyword>
<evidence type="ECO:0000256" key="4">
    <source>
        <dbReference type="ARBA" id="ARBA00023186"/>
    </source>
</evidence>
<keyword evidence="4" id="KW-0143">Chaperone</keyword>
<dbReference type="eggNOG" id="ENOG5030UVW">
    <property type="taxonomic scope" value="Bacteria"/>
</dbReference>
<evidence type="ECO:0000313" key="6">
    <source>
        <dbReference type="EMBL" id="EID54746.1"/>
    </source>
</evidence>
<dbReference type="AlphaFoldDB" id="I0V3P3"/>
<evidence type="ECO:0000256" key="5">
    <source>
        <dbReference type="SAM" id="MobiDB-lite"/>
    </source>
</evidence>
<evidence type="ECO:0000256" key="1">
    <source>
        <dbReference type="ARBA" id="ARBA00004496"/>
    </source>
</evidence>
<dbReference type="EMBL" id="JH636049">
    <property type="protein sequence ID" value="EID54746.1"/>
    <property type="molecule type" value="Genomic_DNA"/>
</dbReference>
<sequence>MEFGGTVSAQEFFTPVTFDVLWEEVGAGELPYPLTVPSHGEDEAERAALRRRVEAELSARNIPGSPVEEWLRMLALPSLSIDALHIPEFRKRPVAALAASDGTKAVLAVQDADGVWLRPLYLDGLVSAIIGLLPPGARGTEASITLPLDEAMRVRPSQTAAASGAPGRRGGLADRSHDPVETYATLIGQPRLRGGQLAANSRDELGTKRRSSVLAWFDTASGRYLSVSRTGPDGREWVAVAPADAKTLRSRLGELVAEVTR</sequence>
<dbReference type="STRING" id="882086.SacxiDRAFT_2524"/>
<dbReference type="Proteomes" id="UP000004691">
    <property type="component" value="Unassembled WGS sequence"/>
</dbReference>
<dbReference type="InterPro" id="IPR025734">
    <property type="entry name" value="EspG"/>
</dbReference>
<keyword evidence="3" id="KW-0963">Cytoplasm</keyword>
<reference evidence="6 7" key="1">
    <citation type="submission" date="2012-01" db="EMBL/GenBank/DDBJ databases">
        <title>Improved High-Quality Draft sequence of Saccharomonospora xinjiangensis XJ-54.</title>
        <authorList>
            <consortium name="US DOE Joint Genome Institute"/>
            <person name="Lucas S."/>
            <person name="Han J."/>
            <person name="Lapidus A."/>
            <person name="Cheng J.-F."/>
            <person name="Goodwin L."/>
            <person name="Pitluck S."/>
            <person name="Peters L."/>
            <person name="Mikhailova N."/>
            <person name="Teshima H."/>
            <person name="Detter J.C."/>
            <person name="Han C."/>
            <person name="Tapia R."/>
            <person name="Land M."/>
            <person name="Hauser L."/>
            <person name="Kyrpides N."/>
            <person name="Ivanova N."/>
            <person name="Pagani I."/>
            <person name="Brambilla E.-M."/>
            <person name="Klenk H.-P."/>
            <person name="Woyke T."/>
        </authorList>
    </citation>
    <scope>NUCLEOTIDE SEQUENCE [LARGE SCALE GENOMIC DNA]</scope>
    <source>
        <strain evidence="6 7">XJ-54</strain>
    </source>
</reference>